<evidence type="ECO:0000259" key="1">
    <source>
        <dbReference type="PROSITE" id="PS50097"/>
    </source>
</evidence>
<dbReference type="EMBL" id="JAHFYH010000001">
    <property type="protein sequence ID" value="KAH0237909.1"/>
    <property type="molecule type" value="Genomic_DNA"/>
</dbReference>
<proteinExistence type="predicted"/>
<dbReference type="Proteomes" id="UP000767238">
    <property type="component" value="Unassembled WGS sequence"/>
</dbReference>
<dbReference type="PANTHER" id="PTHR47843:SF5">
    <property type="entry name" value="BTB_POZ DOMAIN PROTEIN"/>
    <property type="match status" value="1"/>
</dbReference>
<dbReference type="SUPFAM" id="SSF54695">
    <property type="entry name" value="POZ domain"/>
    <property type="match status" value="1"/>
</dbReference>
<organism evidence="2 3">
    <name type="scientific">Aureobasidium melanogenum</name>
    <name type="common">Aureobasidium pullulans var. melanogenum</name>
    <dbReference type="NCBI Taxonomy" id="46634"/>
    <lineage>
        <taxon>Eukaryota</taxon>
        <taxon>Fungi</taxon>
        <taxon>Dikarya</taxon>
        <taxon>Ascomycota</taxon>
        <taxon>Pezizomycotina</taxon>
        <taxon>Dothideomycetes</taxon>
        <taxon>Dothideomycetidae</taxon>
        <taxon>Dothideales</taxon>
        <taxon>Saccotheciaceae</taxon>
        <taxon>Aureobasidium</taxon>
    </lineage>
</organism>
<gene>
    <name evidence="2" type="ORF">KCV03_g246</name>
</gene>
<dbReference type="PROSITE" id="PS50097">
    <property type="entry name" value="BTB"/>
    <property type="match status" value="1"/>
</dbReference>
<protein>
    <recommendedName>
        <fullName evidence="1">BTB domain-containing protein</fullName>
    </recommendedName>
</protein>
<dbReference type="PANTHER" id="PTHR47843">
    <property type="entry name" value="BTB DOMAIN-CONTAINING PROTEIN-RELATED"/>
    <property type="match status" value="1"/>
</dbReference>
<dbReference type="Gene3D" id="3.30.710.10">
    <property type="entry name" value="Potassium Channel Kv1.1, Chain A"/>
    <property type="match status" value="1"/>
</dbReference>
<dbReference type="OrthoDB" id="6359816at2759"/>
<comment type="caution">
    <text evidence="2">The sequence shown here is derived from an EMBL/GenBank/DDBJ whole genome shotgun (WGS) entry which is preliminary data.</text>
</comment>
<dbReference type="AlphaFoldDB" id="A0A9P8GPE3"/>
<dbReference type="Pfam" id="PF00651">
    <property type="entry name" value="BTB"/>
    <property type="match status" value="1"/>
</dbReference>
<reference evidence="2" key="2">
    <citation type="submission" date="2021-08" db="EMBL/GenBank/DDBJ databases">
        <authorList>
            <person name="Gostincar C."/>
            <person name="Sun X."/>
            <person name="Song Z."/>
            <person name="Gunde-Cimerman N."/>
        </authorList>
    </citation>
    <scope>NUCLEOTIDE SEQUENCE</scope>
    <source>
        <strain evidence="2">EXF-8016</strain>
    </source>
</reference>
<name>A0A9P8GPE3_AURME</name>
<evidence type="ECO:0000313" key="2">
    <source>
        <dbReference type="EMBL" id="KAH0237909.1"/>
    </source>
</evidence>
<accession>A0A9P8GPE3</accession>
<feature type="non-terminal residue" evidence="2">
    <location>
        <position position="242"/>
    </location>
</feature>
<reference evidence="2" key="1">
    <citation type="journal article" date="2021" name="J Fungi (Basel)">
        <title>Virulence traits and population genomics of the black yeast Aureobasidium melanogenum.</title>
        <authorList>
            <person name="Cernosa A."/>
            <person name="Sun X."/>
            <person name="Gostincar C."/>
            <person name="Fang C."/>
            <person name="Gunde-Cimerman N."/>
            <person name="Song Z."/>
        </authorList>
    </citation>
    <scope>NUCLEOTIDE SEQUENCE</scope>
    <source>
        <strain evidence="2">EXF-8016</strain>
    </source>
</reference>
<evidence type="ECO:0000313" key="3">
    <source>
        <dbReference type="Proteomes" id="UP000767238"/>
    </source>
</evidence>
<dbReference type="InterPro" id="IPR011333">
    <property type="entry name" value="SKP1/BTB/POZ_sf"/>
</dbReference>
<dbReference type="CDD" id="cd18186">
    <property type="entry name" value="BTB_POZ_ZBTB_KLHL-like"/>
    <property type="match status" value="1"/>
</dbReference>
<feature type="domain" description="BTB" evidence="1">
    <location>
        <begin position="29"/>
        <end position="121"/>
    </location>
</feature>
<sequence>MSSDSADSQDPKDLLASTISNLHKSGAYSDLKIVCGSDTYNVHKNIICPQSSFFRAACRPDTFKEGQTGLITLPSNPGRKIDAQSSPITPDEFDWDLDVEDTKTVKAMIYYFYHHDYHTEPMSDFKKVPLGECLSRGPLAQHARMYAMGEKYGVPGLKALALVKFSPTKMMIWGGLCTALVVTYASTPDTDQEMRNKFVGLLNKHPSVAALNTITKTLQEIPDLVFALFRKLLDEKINTQGI</sequence>
<dbReference type="InterPro" id="IPR000210">
    <property type="entry name" value="BTB/POZ_dom"/>
</dbReference>